<evidence type="ECO:0000256" key="3">
    <source>
        <dbReference type="ARBA" id="ARBA00022598"/>
    </source>
</evidence>
<dbReference type="CDD" id="cd07962">
    <property type="entry name" value="Anticodon_Ia_Val"/>
    <property type="match status" value="1"/>
</dbReference>
<proteinExistence type="inferred from homology"/>
<evidence type="ECO:0000256" key="4">
    <source>
        <dbReference type="ARBA" id="ARBA00022741"/>
    </source>
</evidence>
<accession>A0ABY7VRC7</accession>
<evidence type="ECO:0000259" key="12">
    <source>
        <dbReference type="Pfam" id="PF08264"/>
    </source>
</evidence>
<keyword evidence="7 10" id="KW-0030">Aminoacyl-tRNA synthetase</keyword>
<dbReference type="PANTHER" id="PTHR11946:SF93">
    <property type="entry name" value="VALINE--TRNA LIGASE, CHLOROPLASTIC_MITOCHONDRIAL 2"/>
    <property type="match status" value="1"/>
</dbReference>
<dbReference type="InterPro" id="IPR014729">
    <property type="entry name" value="Rossmann-like_a/b/a_fold"/>
</dbReference>
<feature type="domain" description="Aminoacyl-tRNA synthetase class Ia" evidence="11">
    <location>
        <begin position="15"/>
        <end position="584"/>
    </location>
</feature>
<dbReference type="Gene3D" id="3.40.50.620">
    <property type="entry name" value="HUPs"/>
    <property type="match status" value="2"/>
</dbReference>
<dbReference type="InterPro" id="IPR009008">
    <property type="entry name" value="Val/Leu/Ile-tRNA-synth_edit"/>
</dbReference>
<keyword evidence="2" id="KW-0963">Cytoplasm</keyword>
<dbReference type="Pfam" id="PF08264">
    <property type="entry name" value="Anticodon_1"/>
    <property type="match status" value="1"/>
</dbReference>
<evidence type="ECO:0000256" key="2">
    <source>
        <dbReference type="ARBA" id="ARBA00022490"/>
    </source>
</evidence>
<evidence type="ECO:0000256" key="6">
    <source>
        <dbReference type="ARBA" id="ARBA00022917"/>
    </source>
</evidence>
<dbReference type="RefSeq" id="WP_274150487.1">
    <property type="nucleotide sequence ID" value="NZ_CP117811.1"/>
</dbReference>
<dbReference type="Proteomes" id="UP001214250">
    <property type="component" value="Chromosome 1"/>
</dbReference>
<comment type="catalytic activity">
    <reaction evidence="8">
        <text>tRNA(Val) + L-valine + ATP = L-valyl-tRNA(Val) + AMP + diphosphate</text>
        <dbReference type="Rhea" id="RHEA:10704"/>
        <dbReference type="Rhea" id="RHEA-COMP:9672"/>
        <dbReference type="Rhea" id="RHEA-COMP:9708"/>
        <dbReference type="ChEBI" id="CHEBI:30616"/>
        <dbReference type="ChEBI" id="CHEBI:33019"/>
        <dbReference type="ChEBI" id="CHEBI:57762"/>
        <dbReference type="ChEBI" id="CHEBI:78442"/>
        <dbReference type="ChEBI" id="CHEBI:78537"/>
        <dbReference type="ChEBI" id="CHEBI:456215"/>
        <dbReference type="EC" id="6.1.1.9"/>
    </reaction>
</comment>
<evidence type="ECO:0000256" key="5">
    <source>
        <dbReference type="ARBA" id="ARBA00022840"/>
    </source>
</evidence>
<protein>
    <recommendedName>
        <fullName evidence="1 9">Valine--tRNA ligase</fullName>
        <ecNumber evidence="1 9">6.1.1.9</ecNumber>
    </recommendedName>
</protein>
<dbReference type="SUPFAM" id="SSF50677">
    <property type="entry name" value="ValRS/IleRS/LeuRS editing domain"/>
    <property type="match status" value="1"/>
</dbReference>
<keyword evidence="14" id="KW-1185">Reference proteome</keyword>
<dbReference type="PROSITE" id="PS00178">
    <property type="entry name" value="AA_TRNA_LIGASE_I"/>
    <property type="match status" value="1"/>
</dbReference>
<dbReference type="InterPro" id="IPR009080">
    <property type="entry name" value="tRNAsynth_Ia_anticodon-bd"/>
</dbReference>
<evidence type="ECO:0000256" key="8">
    <source>
        <dbReference type="ARBA" id="ARBA00047552"/>
    </source>
</evidence>
<dbReference type="GO" id="GO:0004832">
    <property type="term" value="F:valine-tRNA ligase activity"/>
    <property type="evidence" value="ECO:0007669"/>
    <property type="project" value="UniProtKB-EC"/>
</dbReference>
<keyword evidence="5 10" id="KW-0067">ATP-binding</keyword>
<evidence type="ECO:0000256" key="7">
    <source>
        <dbReference type="ARBA" id="ARBA00023146"/>
    </source>
</evidence>
<dbReference type="SUPFAM" id="SSF47323">
    <property type="entry name" value="Anticodon-binding domain of a subclass of class I aminoacyl-tRNA synthetases"/>
    <property type="match status" value="1"/>
</dbReference>
<dbReference type="NCBIfam" id="TIGR00422">
    <property type="entry name" value="valS"/>
    <property type="match status" value="1"/>
</dbReference>
<evidence type="ECO:0000256" key="9">
    <source>
        <dbReference type="NCBIfam" id="TIGR00422"/>
    </source>
</evidence>
<dbReference type="Gene3D" id="1.10.730.10">
    <property type="entry name" value="Isoleucyl-tRNA Synthetase, Domain 1"/>
    <property type="match status" value="1"/>
</dbReference>
<evidence type="ECO:0000256" key="1">
    <source>
        <dbReference type="ARBA" id="ARBA00013169"/>
    </source>
</evidence>
<sequence length="913" mass="103437">MALSNKYSAADSEKKWQEFWDQEGIYAFDEQSDKEVFSIDTPPPTVSGKLHIGHVFSYTQAEIVARYQRMLGKNVMYPFGFDDNGLPTEILTEREKGIKGSEMPRAEFVKHCEEVSAKYRSQFKELWQSLGFSCAWGNAYSTISEKSQRISQRSFLDLLQRDKVKYNESPTLWCTKCQTSFAQAEVDDVNKGTIFNYLNFKSADGEDIPIATTRPELLPGCAAMFIHPENEKYKHLIGQDAIVPIFGHTVKILADEKADPEKGTGIVMCCTFGDVTDIDWWREHDLEINVCLTLEGLMNERAGEYEGMSIDDARSAIIAKLKEENIIFKQEDLAAETRVVNTHERCGTPVEYLPTKQWFIKVVEHKEELLAQGEKVNWFPSFMGKRYRDWVDNLGWDWAISRQRYFGVPIPVWYAPDGTVLPASPEQLPVNPLVDKPLDCKGYDPETLIPEADVLDTWATSSSSPELNSRWGEEDELPQIRPMSMRPQAHDIIRTWAFYTIVKSYFQFNDVPWKDAVISGHVIKKDVQVEQQQVEGKAFARKSKISKSKDGDRFSPLAMIANHGADQIRYWASSGTLGTDIAFDEDEIEGSSKLLTKLWNSTRFAEGFLENFDASAAMPTLTAVDKWILTRFDEVISAYHKAFEKYEFFPARNALEQFFWSDFCDNYIEMVKHRLYGDEAAEDAKAARWTLYQIQLGIIKLFAPYMPHICEEIYQDVFREREGDKSVHISLLPSVAAEAICETGKKAGLVLLDLVTLVRTYKSKNNFSMKLAVETLTVEASEDDQQLIDLIGEDLCGVCKISKLVKAEVADAWEGSSERFKLAVKMDEAALLRTELVADIKKVILPIKQANGLKSKSPIKAISVKAEGDYLKLLQAEPGQLKAAARAEEVSFNSEGLEYTEAREGVAIALILE</sequence>
<dbReference type="InterPro" id="IPR001412">
    <property type="entry name" value="aa-tRNA-synth_I_CS"/>
</dbReference>
<comment type="similarity">
    <text evidence="10">Belongs to the class-I aminoacyl-tRNA synthetase family.</text>
</comment>
<keyword evidence="3 10" id="KW-0436">Ligase</keyword>
<organism evidence="13 14">
    <name type="scientific">Lentisphaera profundi</name>
    <dbReference type="NCBI Taxonomy" id="1658616"/>
    <lineage>
        <taxon>Bacteria</taxon>
        <taxon>Pseudomonadati</taxon>
        <taxon>Lentisphaerota</taxon>
        <taxon>Lentisphaeria</taxon>
        <taxon>Lentisphaerales</taxon>
        <taxon>Lentisphaeraceae</taxon>
        <taxon>Lentisphaera</taxon>
    </lineage>
</organism>
<keyword evidence="6 10" id="KW-0648">Protein biosynthesis</keyword>
<dbReference type="InterPro" id="IPR002300">
    <property type="entry name" value="aa-tRNA-synth_Ia"/>
</dbReference>
<reference evidence="13 14" key="1">
    <citation type="submission" date="2023-02" db="EMBL/GenBank/DDBJ databases">
        <title>Genome sequence of Lentisphaera profundi SAORIC-696.</title>
        <authorList>
            <person name="Kim e."/>
            <person name="Cho J.-C."/>
            <person name="Choi A."/>
            <person name="Kang I."/>
        </authorList>
    </citation>
    <scope>NUCLEOTIDE SEQUENCE [LARGE SCALE GENOMIC DNA]</scope>
    <source>
        <strain evidence="13 14">SAORIC-696</strain>
    </source>
</reference>
<dbReference type="InterPro" id="IPR002303">
    <property type="entry name" value="Valyl-tRNA_ligase"/>
</dbReference>
<dbReference type="EMBL" id="CP117811">
    <property type="protein sequence ID" value="WDE96421.1"/>
    <property type="molecule type" value="Genomic_DNA"/>
</dbReference>
<dbReference type="PANTHER" id="PTHR11946">
    <property type="entry name" value="VALYL-TRNA SYNTHETASES"/>
    <property type="match status" value="1"/>
</dbReference>
<dbReference type="InterPro" id="IPR013155">
    <property type="entry name" value="M/V/L/I-tRNA-synth_anticd-bd"/>
</dbReference>
<evidence type="ECO:0000313" key="14">
    <source>
        <dbReference type="Proteomes" id="UP001214250"/>
    </source>
</evidence>
<dbReference type="NCBIfam" id="NF009687">
    <property type="entry name" value="PRK13208.1"/>
    <property type="match status" value="1"/>
</dbReference>
<dbReference type="InterPro" id="IPR033705">
    <property type="entry name" value="Anticodon_Ia_Val"/>
</dbReference>
<dbReference type="EC" id="6.1.1.9" evidence="1 9"/>
<evidence type="ECO:0000259" key="11">
    <source>
        <dbReference type="Pfam" id="PF00133"/>
    </source>
</evidence>
<dbReference type="Pfam" id="PF00133">
    <property type="entry name" value="tRNA-synt_1"/>
    <property type="match status" value="1"/>
</dbReference>
<evidence type="ECO:0000256" key="10">
    <source>
        <dbReference type="RuleBase" id="RU363035"/>
    </source>
</evidence>
<evidence type="ECO:0000313" key="13">
    <source>
        <dbReference type="EMBL" id="WDE96421.1"/>
    </source>
</evidence>
<name>A0ABY7VRC7_9BACT</name>
<feature type="domain" description="Methionyl/Valyl/Leucyl/Isoleucyl-tRNA synthetase anticodon-binding" evidence="12">
    <location>
        <begin position="625"/>
        <end position="774"/>
    </location>
</feature>
<keyword evidence="4 10" id="KW-0547">Nucleotide-binding</keyword>
<dbReference type="PRINTS" id="PR00986">
    <property type="entry name" value="TRNASYNTHVAL"/>
</dbReference>
<gene>
    <name evidence="13" type="ORF">PQO03_00370</name>
</gene>
<dbReference type="SUPFAM" id="SSF52374">
    <property type="entry name" value="Nucleotidylyl transferase"/>
    <property type="match status" value="1"/>
</dbReference>